<evidence type="ECO:0000313" key="2">
    <source>
        <dbReference type="Proteomes" id="UP000708208"/>
    </source>
</evidence>
<name>A0A8J2KW35_9HEXA</name>
<feature type="non-terminal residue" evidence="1">
    <location>
        <position position="45"/>
    </location>
</feature>
<sequence>MRTRLRDGLLDEDPISFAHIPLGDIFTIDSDDNNCRLLKGSAAVY</sequence>
<keyword evidence="2" id="KW-1185">Reference proteome</keyword>
<gene>
    <name evidence="1" type="ORF">AFUS01_LOCUS31290</name>
</gene>
<organism evidence="1 2">
    <name type="scientific">Allacma fusca</name>
    <dbReference type="NCBI Taxonomy" id="39272"/>
    <lineage>
        <taxon>Eukaryota</taxon>
        <taxon>Metazoa</taxon>
        <taxon>Ecdysozoa</taxon>
        <taxon>Arthropoda</taxon>
        <taxon>Hexapoda</taxon>
        <taxon>Collembola</taxon>
        <taxon>Symphypleona</taxon>
        <taxon>Sminthuridae</taxon>
        <taxon>Allacma</taxon>
    </lineage>
</organism>
<proteinExistence type="predicted"/>
<evidence type="ECO:0000313" key="1">
    <source>
        <dbReference type="EMBL" id="CAG7820922.1"/>
    </source>
</evidence>
<protein>
    <submittedName>
        <fullName evidence="1">Uncharacterized protein</fullName>
    </submittedName>
</protein>
<accession>A0A8J2KW35</accession>
<comment type="caution">
    <text evidence="1">The sequence shown here is derived from an EMBL/GenBank/DDBJ whole genome shotgun (WGS) entry which is preliminary data.</text>
</comment>
<reference evidence="1" key="1">
    <citation type="submission" date="2021-06" db="EMBL/GenBank/DDBJ databases">
        <authorList>
            <person name="Hodson N. C."/>
            <person name="Mongue J. A."/>
            <person name="Jaron S. K."/>
        </authorList>
    </citation>
    <scope>NUCLEOTIDE SEQUENCE</scope>
</reference>
<dbReference type="Proteomes" id="UP000708208">
    <property type="component" value="Unassembled WGS sequence"/>
</dbReference>
<dbReference type="EMBL" id="CAJVCH010494313">
    <property type="protein sequence ID" value="CAG7820922.1"/>
    <property type="molecule type" value="Genomic_DNA"/>
</dbReference>
<dbReference type="AlphaFoldDB" id="A0A8J2KW35"/>